<sequence length="113" mass="12958">MNTDFFDAHHRHWRDAEWLFESGWLANADHLYGIAAECGLKCLMVVFGMPQKNGDPSDRCDRKHANEIWERYEAYRSSYSQGAAFNLFIFPLGVANRSSFNGALLMRDHGSLV</sequence>
<reference evidence="1" key="1">
    <citation type="submission" date="2019-02" db="EMBL/GenBank/DDBJ databases">
        <authorList>
            <person name="Gruber-Vodicka R. H."/>
            <person name="Seah K. B. B."/>
        </authorList>
    </citation>
    <scope>NUCLEOTIDE SEQUENCE</scope>
    <source>
        <strain evidence="1">BECK_BZ106</strain>
    </source>
</reference>
<name>A0A450TR90_9GAMM</name>
<organism evidence="1">
    <name type="scientific">Candidatus Kentrum sp. FW</name>
    <dbReference type="NCBI Taxonomy" id="2126338"/>
    <lineage>
        <taxon>Bacteria</taxon>
        <taxon>Pseudomonadati</taxon>
        <taxon>Pseudomonadota</taxon>
        <taxon>Gammaproteobacteria</taxon>
        <taxon>Candidatus Kentrum</taxon>
    </lineage>
</organism>
<protein>
    <submittedName>
        <fullName evidence="1">Uncharacterized protein</fullName>
    </submittedName>
</protein>
<gene>
    <name evidence="1" type="ORF">BECKFW1821B_GA0114236_11973</name>
</gene>
<dbReference type="EMBL" id="CAADFD010000197">
    <property type="protein sequence ID" value="VFJ70760.1"/>
    <property type="molecule type" value="Genomic_DNA"/>
</dbReference>
<accession>A0A450TR90</accession>
<proteinExistence type="predicted"/>
<dbReference type="AlphaFoldDB" id="A0A450TR90"/>
<evidence type="ECO:0000313" key="1">
    <source>
        <dbReference type="EMBL" id="VFJ70760.1"/>
    </source>
</evidence>